<keyword evidence="5" id="KW-1185">Reference proteome</keyword>
<dbReference type="AlphaFoldDB" id="A0A941E988"/>
<keyword evidence="1 4" id="KW-0489">Methyltransferase</keyword>
<dbReference type="InterPro" id="IPR002052">
    <property type="entry name" value="DNA_methylase_N6_adenine_CS"/>
</dbReference>
<dbReference type="SUPFAM" id="SSF53335">
    <property type="entry name" value="S-adenosyl-L-methionine-dependent methyltransferases"/>
    <property type="match status" value="1"/>
</dbReference>
<dbReference type="RefSeq" id="WP_212517473.1">
    <property type="nucleotide sequence ID" value="NZ_JAGSOH010000015.1"/>
</dbReference>
<dbReference type="Gene3D" id="3.40.50.150">
    <property type="entry name" value="Vaccinia Virus protein VP39"/>
    <property type="match status" value="1"/>
</dbReference>
<organism evidence="4 5">
    <name type="scientific">Actinospica acidithermotolerans</name>
    <dbReference type="NCBI Taxonomy" id="2828514"/>
    <lineage>
        <taxon>Bacteria</taxon>
        <taxon>Bacillati</taxon>
        <taxon>Actinomycetota</taxon>
        <taxon>Actinomycetes</taxon>
        <taxon>Catenulisporales</taxon>
        <taxon>Actinospicaceae</taxon>
        <taxon>Actinospica</taxon>
    </lineage>
</organism>
<evidence type="ECO:0000256" key="2">
    <source>
        <dbReference type="ARBA" id="ARBA00022679"/>
    </source>
</evidence>
<keyword evidence="2 4" id="KW-0808">Transferase</keyword>
<dbReference type="EC" id="2.1.1.171" evidence="4"/>
<dbReference type="InterPro" id="IPR029063">
    <property type="entry name" value="SAM-dependent_MTases_sf"/>
</dbReference>
<dbReference type="NCBIfam" id="TIGR00095">
    <property type="entry name" value="16S rRNA (guanine(966)-N(2))-methyltransferase RsmD"/>
    <property type="match status" value="1"/>
</dbReference>
<dbReference type="PANTHER" id="PTHR43542">
    <property type="entry name" value="METHYLTRANSFERASE"/>
    <property type="match status" value="1"/>
</dbReference>
<accession>A0A941E988</accession>
<protein>
    <submittedName>
        <fullName evidence="4">16S rRNA (Guanine(966)-N(2))-methyltransferase RsmD</fullName>
        <ecNumber evidence="4">2.1.1.171</ecNumber>
    </submittedName>
</protein>
<sequence>MTRIIAGQARGRTLKTPPGQGTRPTSDRAREGLFSALDSHLGGMPGIRLIDAYAGSGAVGLEALSRGAAAALLIESDRRAAEVIRGNLAALGLKDGRLVADRVEKVAAEPCPEEPFDVLFLDPPYALEAAALAGQITAFAEHGWLAPDALVCVERGARDPEWIWPEGFEALRARAYGEGVLWYGHRREQ</sequence>
<dbReference type="CDD" id="cd02440">
    <property type="entry name" value="AdoMet_MTases"/>
    <property type="match status" value="1"/>
</dbReference>
<feature type="region of interest" description="Disordered" evidence="3">
    <location>
        <begin position="1"/>
        <end position="27"/>
    </location>
</feature>
<dbReference type="GO" id="GO:0003676">
    <property type="term" value="F:nucleic acid binding"/>
    <property type="evidence" value="ECO:0007669"/>
    <property type="project" value="InterPro"/>
</dbReference>
<comment type="caution">
    <text evidence="4">The sequence shown here is derived from an EMBL/GenBank/DDBJ whole genome shotgun (WGS) entry which is preliminary data.</text>
</comment>
<evidence type="ECO:0000256" key="3">
    <source>
        <dbReference type="SAM" id="MobiDB-lite"/>
    </source>
</evidence>
<proteinExistence type="predicted"/>
<dbReference type="Proteomes" id="UP000676325">
    <property type="component" value="Unassembled WGS sequence"/>
</dbReference>
<dbReference type="Pfam" id="PF03602">
    <property type="entry name" value="Cons_hypoth95"/>
    <property type="match status" value="1"/>
</dbReference>
<dbReference type="GO" id="GO:0052913">
    <property type="term" value="F:16S rRNA (guanine(966)-N(2))-methyltransferase activity"/>
    <property type="evidence" value="ECO:0007669"/>
    <property type="project" value="UniProtKB-EC"/>
</dbReference>
<evidence type="ECO:0000313" key="4">
    <source>
        <dbReference type="EMBL" id="MBR7826328.1"/>
    </source>
</evidence>
<reference evidence="4" key="1">
    <citation type="submission" date="2021-04" db="EMBL/GenBank/DDBJ databases">
        <title>Genome based classification of Actinospica acidithermotolerans sp. nov., an actinobacterium isolated from an Indonesian hot spring.</title>
        <authorList>
            <person name="Kusuma A.B."/>
            <person name="Putra K.E."/>
            <person name="Nafisah S."/>
            <person name="Loh J."/>
            <person name="Nouioui I."/>
            <person name="Goodfellow M."/>
        </authorList>
    </citation>
    <scope>NUCLEOTIDE SEQUENCE</scope>
    <source>
        <strain evidence="4">MGRD01-02</strain>
    </source>
</reference>
<dbReference type="PROSITE" id="PS00092">
    <property type="entry name" value="N6_MTASE"/>
    <property type="match status" value="1"/>
</dbReference>
<dbReference type="EMBL" id="JAGSOH010000015">
    <property type="protein sequence ID" value="MBR7826328.1"/>
    <property type="molecule type" value="Genomic_DNA"/>
</dbReference>
<evidence type="ECO:0000256" key="1">
    <source>
        <dbReference type="ARBA" id="ARBA00022603"/>
    </source>
</evidence>
<evidence type="ECO:0000313" key="5">
    <source>
        <dbReference type="Proteomes" id="UP000676325"/>
    </source>
</evidence>
<dbReference type="PIRSF" id="PIRSF004553">
    <property type="entry name" value="CHP00095"/>
    <property type="match status" value="1"/>
</dbReference>
<dbReference type="PANTHER" id="PTHR43542:SF1">
    <property type="entry name" value="METHYLTRANSFERASE"/>
    <property type="match status" value="1"/>
</dbReference>
<dbReference type="InterPro" id="IPR004398">
    <property type="entry name" value="RNA_MeTrfase_RsmD"/>
</dbReference>
<gene>
    <name evidence="4" type="primary">rsmD</name>
    <name evidence="4" type="ORF">KDK95_08450</name>
</gene>
<name>A0A941E988_9ACTN</name>